<evidence type="ECO:0000256" key="3">
    <source>
        <dbReference type="RuleBase" id="RU362028"/>
    </source>
</evidence>
<accession>A0ABW3E8N4</accession>
<keyword evidence="6" id="KW-1185">Reference proteome</keyword>
<name>A0ABW3E8N4_9LACO</name>
<dbReference type="InterPro" id="IPR006225">
    <property type="entry name" value="PsdUridine_synth_RluC/D"/>
</dbReference>
<dbReference type="Proteomes" id="UP001597104">
    <property type="component" value="Unassembled WGS sequence"/>
</dbReference>
<dbReference type="InterPro" id="IPR050188">
    <property type="entry name" value="RluA_PseudoU_synthase"/>
</dbReference>
<organism evidence="5 6">
    <name type="scientific">Loigolactobacillus binensis</name>
    <dbReference type="NCBI Taxonomy" id="2559922"/>
    <lineage>
        <taxon>Bacteria</taxon>
        <taxon>Bacillati</taxon>
        <taxon>Bacillota</taxon>
        <taxon>Bacilli</taxon>
        <taxon>Lactobacillales</taxon>
        <taxon>Lactobacillaceae</taxon>
        <taxon>Loigolactobacillus</taxon>
    </lineage>
</organism>
<comment type="function">
    <text evidence="3">Responsible for synthesis of pseudouridine from uracil.</text>
</comment>
<dbReference type="SUPFAM" id="SSF55120">
    <property type="entry name" value="Pseudouridine synthase"/>
    <property type="match status" value="1"/>
</dbReference>
<dbReference type="InterPro" id="IPR006145">
    <property type="entry name" value="PsdUridine_synth_RsuA/RluA"/>
</dbReference>
<evidence type="ECO:0000313" key="6">
    <source>
        <dbReference type="Proteomes" id="UP001597104"/>
    </source>
</evidence>
<comment type="caution">
    <text evidence="5">The sequence shown here is derived from an EMBL/GenBank/DDBJ whole genome shotgun (WGS) entry which is preliminary data.</text>
</comment>
<keyword evidence="3 5" id="KW-0413">Isomerase</keyword>
<evidence type="ECO:0000259" key="4">
    <source>
        <dbReference type="Pfam" id="PF00849"/>
    </source>
</evidence>
<protein>
    <recommendedName>
        <fullName evidence="3">Pseudouridine synthase</fullName>
        <ecNumber evidence="3">5.4.99.-</ecNumber>
    </recommendedName>
</protein>
<feature type="domain" description="Pseudouridine synthase RsuA/RluA-like" evidence="4">
    <location>
        <begin position="86"/>
        <end position="238"/>
    </location>
</feature>
<comment type="catalytic activity">
    <reaction evidence="1 3">
        <text>a uridine in RNA = a pseudouridine in RNA</text>
        <dbReference type="Rhea" id="RHEA:48348"/>
        <dbReference type="Rhea" id="RHEA-COMP:12068"/>
        <dbReference type="Rhea" id="RHEA-COMP:12069"/>
        <dbReference type="ChEBI" id="CHEBI:65314"/>
        <dbReference type="ChEBI" id="CHEBI:65315"/>
    </reaction>
</comment>
<dbReference type="CDD" id="cd02869">
    <property type="entry name" value="PseudoU_synth_RluA_like"/>
    <property type="match status" value="1"/>
</dbReference>
<sequence>MKFTWQYQGSEPQSVRTFLKGHGISRTLLKKIKFHGGGLTVADQAVTVRTLLVPGQILAVQLPPEPAPITLTPSKQPLTIVWEDAHFLVVAKPAQVASLPSHVYPRDTMADRVLGYYQRQGYADQGIHIVMRLDRGTSGLMLFAKHAFGHTLLSQQLNDHQLQKTYLALVQGRLAYSHNRITFPIKRAPGSFIERTTAVGGRAALTEYWCQQQFKTAALVKIKLHTGRTHQIRVHFAAIGHPLLGDELYAGPTVVNLMRPALHCVQLRFFHPFLARVISLTAPLPPDLQRLIAQENNYPVK</sequence>
<dbReference type="InterPro" id="IPR020103">
    <property type="entry name" value="PsdUridine_synth_cat_dom_sf"/>
</dbReference>
<evidence type="ECO:0000256" key="2">
    <source>
        <dbReference type="ARBA" id="ARBA00010876"/>
    </source>
</evidence>
<dbReference type="NCBIfam" id="TIGR00005">
    <property type="entry name" value="rluA_subfam"/>
    <property type="match status" value="1"/>
</dbReference>
<evidence type="ECO:0000313" key="5">
    <source>
        <dbReference type="EMBL" id="MFD0896648.1"/>
    </source>
</evidence>
<gene>
    <name evidence="5" type="ORF">ACFQZ7_02730</name>
</gene>
<dbReference type="RefSeq" id="WP_137638643.1">
    <property type="nucleotide sequence ID" value="NZ_BJDN01000033.1"/>
</dbReference>
<comment type="similarity">
    <text evidence="2 3">Belongs to the pseudouridine synthase RluA family.</text>
</comment>
<reference evidence="6" key="1">
    <citation type="journal article" date="2019" name="Int. J. Syst. Evol. Microbiol.">
        <title>The Global Catalogue of Microorganisms (GCM) 10K type strain sequencing project: providing services to taxonomists for standard genome sequencing and annotation.</title>
        <authorList>
            <consortium name="The Broad Institute Genomics Platform"/>
            <consortium name="The Broad Institute Genome Sequencing Center for Infectious Disease"/>
            <person name="Wu L."/>
            <person name="Ma J."/>
        </authorList>
    </citation>
    <scope>NUCLEOTIDE SEQUENCE [LARGE SCALE GENOMIC DNA]</scope>
    <source>
        <strain evidence="6">CCM 8925</strain>
    </source>
</reference>
<dbReference type="GO" id="GO:0016853">
    <property type="term" value="F:isomerase activity"/>
    <property type="evidence" value="ECO:0007669"/>
    <property type="project" value="UniProtKB-KW"/>
</dbReference>
<proteinExistence type="inferred from homology"/>
<evidence type="ECO:0000256" key="1">
    <source>
        <dbReference type="ARBA" id="ARBA00000073"/>
    </source>
</evidence>
<dbReference type="Pfam" id="PF00849">
    <property type="entry name" value="PseudoU_synth_2"/>
    <property type="match status" value="1"/>
</dbReference>
<dbReference type="Gene3D" id="3.30.2350.10">
    <property type="entry name" value="Pseudouridine synthase"/>
    <property type="match status" value="1"/>
</dbReference>
<dbReference type="PANTHER" id="PTHR21600:SF35">
    <property type="entry name" value="PSEUDOURIDINE SYNTHASE"/>
    <property type="match status" value="1"/>
</dbReference>
<dbReference type="PANTHER" id="PTHR21600">
    <property type="entry name" value="MITOCHONDRIAL RNA PSEUDOURIDINE SYNTHASE"/>
    <property type="match status" value="1"/>
</dbReference>
<dbReference type="EC" id="5.4.99.-" evidence="3"/>
<dbReference type="EMBL" id="JBHTIO010000014">
    <property type="protein sequence ID" value="MFD0896648.1"/>
    <property type="molecule type" value="Genomic_DNA"/>
</dbReference>